<dbReference type="RefSeq" id="XP_019028479.1">
    <property type="nucleotide sequence ID" value="XM_019179533.1"/>
</dbReference>
<organism evidence="1 2">
    <name type="scientific">Cryptococcus wingfieldii CBS 7118</name>
    <dbReference type="NCBI Taxonomy" id="1295528"/>
    <lineage>
        <taxon>Eukaryota</taxon>
        <taxon>Fungi</taxon>
        <taxon>Dikarya</taxon>
        <taxon>Basidiomycota</taxon>
        <taxon>Agaricomycotina</taxon>
        <taxon>Tremellomycetes</taxon>
        <taxon>Tremellales</taxon>
        <taxon>Cryptococcaceae</taxon>
        <taxon>Cryptococcus</taxon>
    </lineage>
</organism>
<dbReference type="OrthoDB" id="4324149at2759"/>
<keyword evidence="2" id="KW-1185">Reference proteome</keyword>
<name>A0A1E3IAG4_9TREE</name>
<dbReference type="EMBL" id="AWGH01000036">
    <property type="protein sequence ID" value="ODN85458.1"/>
    <property type="molecule type" value="Genomic_DNA"/>
</dbReference>
<dbReference type="AlphaFoldDB" id="A0A1E3IAG4"/>
<dbReference type="GeneID" id="30196750"/>
<gene>
    <name evidence="1" type="ORF">L198_07539</name>
</gene>
<sequence>MPPKISDVEARVLEALRAANRQEKPNLAELSRQYNVPVKRLRNRHKGEDTAGMDSSPGWLGDASDKALVEDSANQIIARAWEGDAEDAPTVGSKWVDRFHQRTESLHRVKQKSVELARVAALEPKAIAKYFREFMEVRDKYGIQLGMMARKTLDEKTAAAEVREKRKANKRSLVSSVLESGNCRSQDWAKKQEFEAKQRKGEHLSNKREVYLRKEDGGWRQVLQGIKDIGRWGENAWAKRMGPYSRNEGWRVGDKVGFMYMEETVGYGKNVRATEREDVLYSDDMEGSVEENDEF</sequence>
<evidence type="ECO:0000313" key="2">
    <source>
        <dbReference type="Proteomes" id="UP000094819"/>
    </source>
</evidence>
<evidence type="ECO:0000313" key="1">
    <source>
        <dbReference type="EMBL" id="ODN85458.1"/>
    </source>
</evidence>
<reference evidence="1 2" key="1">
    <citation type="submission" date="2016-06" db="EMBL/GenBank/DDBJ databases">
        <title>Evolution of pathogenesis and genome organization in the Tremellales.</title>
        <authorList>
            <person name="Cuomo C."/>
            <person name="Litvintseva A."/>
            <person name="Heitman J."/>
            <person name="Chen Y."/>
            <person name="Sun S."/>
            <person name="Springer D."/>
            <person name="Dromer F."/>
            <person name="Young S."/>
            <person name="Zeng Q."/>
            <person name="Chapman S."/>
            <person name="Gujja S."/>
            <person name="Saif S."/>
            <person name="Birren B."/>
        </authorList>
    </citation>
    <scope>NUCLEOTIDE SEQUENCE [LARGE SCALE GENOMIC DNA]</scope>
    <source>
        <strain evidence="1 2">CBS 7118</strain>
    </source>
</reference>
<protein>
    <recommendedName>
        <fullName evidence="3">HTH CENPB-type domain-containing protein</fullName>
    </recommendedName>
</protein>
<dbReference type="Proteomes" id="UP000094819">
    <property type="component" value="Unassembled WGS sequence"/>
</dbReference>
<accession>A0A1E3IAG4</accession>
<comment type="caution">
    <text evidence="1">The sequence shown here is derived from an EMBL/GenBank/DDBJ whole genome shotgun (WGS) entry which is preliminary data.</text>
</comment>
<proteinExistence type="predicted"/>
<evidence type="ECO:0008006" key="3">
    <source>
        <dbReference type="Google" id="ProtNLM"/>
    </source>
</evidence>